<keyword evidence="4" id="KW-1185">Reference proteome</keyword>
<protein>
    <submittedName>
        <fullName evidence="3">Flp pilus assembly protein CpaB</fullName>
    </submittedName>
</protein>
<dbReference type="RefSeq" id="WP_343915425.1">
    <property type="nucleotide sequence ID" value="NZ_BAAAJT010000002.1"/>
</dbReference>
<proteinExistence type="predicted"/>
<evidence type="ECO:0000313" key="3">
    <source>
        <dbReference type="EMBL" id="MFD1945674.1"/>
    </source>
</evidence>
<keyword evidence="1" id="KW-1133">Transmembrane helix</keyword>
<feature type="domain" description="SAF" evidence="2">
    <location>
        <begin position="40"/>
        <end position="106"/>
    </location>
</feature>
<gene>
    <name evidence="3" type="primary">cpaB</name>
    <name evidence="3" type="ORF">ACFSDE_02635</name>
</gene>
<keyword evidence="1" id="KW-0812">Transmembrane</keyword>
<feature type="transmembrane region" description="Helical" evidence="1">
    <location>
        <begin position="6"/>
        <end position="26"/>
    </location>
</feature>
<evidence type="ECO:0000313" key="4">
    <source>
        <dbReference type="Proteomes" id="UP001597351"/>
    </source>
</evidence>
<dbReference type="Pfam" id="PF08666">
    <property type="entry name" value="SAF"/>
    <property type="match status" value="1"/>
</dbReference>
<comment type="caution">
    <text evidence="3">The sequence shown here is derived from an EMBL/GenBank/DDBJ whole genome shotgun (WGS) entry which is preliminary data.</text>
</comment>
<dbReference type="Pfam" id="PF16976">
    <property type="entry name" value="RcpC"/>
    <property type="match status" value="1"/>
</dbReference>
<reference evidence="4" key="1">
    <citation type="journal article" date="2019" name="Int. J. Syst. Evol. Microbiol.">
        <title>The Global Catalogue of Microorganisms (GCM) 10K type strain sequencing project: providing services to taxonomists for standard genome sequencing and annotation.</title>
        <authorList>
            <consortium name="The Broad Institute Genomics Platform"/>
            <consortium name="The Broad Institute Genome Sequencing Center for Infectious Disease"/>
            <person name="Wu L."/>
            <person name="Ma J."/>
        </authorList>
    </citation>
    <scope>NUCLEOTIDE SEQUENCE [LARGE SCALE GENOMIC DNA]</scope>
    <source>
        <strain evidence="4">CGMCC 1.12477</strain>
    </source>
</reference>
<dbReference type="EMBL" id="JBHUGD010000001">
    <property type="protein sequence ID" value="MFD1945674.1"/>
    <property type="molecule type" value="Genomic_DNA"/>
</dbReference>
<keyword evidence="1" id="KW-0472">Membrane</keyword>
<dbReference type="InterPro" id="IPR013974">
    <property type="entry name" value="SAF"/>
</dbReference>
<dbReference type="InterPro" id="IPR031571">
    <property type="entry name" value="RcpC_dom"/>
</dbReference>
<evidence type="ECO:0000256" key="1">
    <source>
        <dbReference type="SAM" id="Phobius"/>
    </source>
</evidence>
<dbReference type="InterPro" id="IPR017592">
    <property type="entry name" value="Pilus_assmbl_Flp-typ_CpaB"/>
</dbReference>
<dbReference type="SMART" id="SM00858">
    <property type="entry name" value="SAF"/>
    <property type="match status" value="1"/>
</dbReference>
<name>A0ABW4TGF3_9ACTN</name>
<dbReference type="Proteomes" id="UP001597351">
    <property type="component" value="Unassembled WGS sequence"/>
</dbReference>
<evidence type="ECO:0000259" key="2">
    <source>
        <dbReference type="SMART" id="SM00858"/>
    </source>
</evidence>
<accession>A0ABW4TGF3</accession>
<dbReference type="NCBIfam" id="TIGR03177">
    <property type="entry name" value="pilus_cpaB"/>
    <property type="match status" value="1"/>
</dbReference>
<sequence>MDRRRILLVVAVIIALVGTALVFLYVRGADQRAESRFDTVDALVAVQPIEPGETIEDAAANGKLTLKPIAQDYLLPGYQTSTEELAGSVATQRILAGEQIVADKFGSQVETATSALTLDRGQLAISVSLSDTARVAGFINPGSRVAIFLNGTDDTGQAYTRLLLNDVQVIAVGSTTTTQTTTTDAEGTQTVEQLPRTLMTLALDQADAEKVLYSQGAGELVFALINDDSRVQAGPGTTNADLFR</sequence>
<dbReference type="CDD" id="cd11614">
    <property type="entry name" value="SAF_CpaB_FlgA_like"/>
    <property type="match status" value="1"/>
</dbReference>
<organism evidence="3 4">
    <name type="scientific">Nocardioides aestuarii</name>
    <dbReference type="NCBI Taxonomy" id="252231"/>
    <lineage>
        <taxon>Bacteria</taxon>
        <taxon>Bacillati</taxon>
        <taxon>Actinomycetota</taxon>
        <taxon>Actinomycetes</taxon>
        <taxon>Propionibacteriales</taxon>
        <taxon>Nocardioidaceae</taxon>
        <taxon>Nocardioides</taxon>
    </lineage>
</organism>